<reference evidence="3 4" key="1">
    <citation type="journal article" date="2015" name="Nature">
        <title>rRNA introns, odd ribosomes, and small enigmatic genomes across a large radiation of phyla.</title>
        <authorList>
            <person name="Brown C.T."/>
            <person name="Hug L.A."/>
            <person name="Thomas B.C."/>
            <person name="Sharon I."/>
            <person name="Castelle C.J."/>
            <person name="Singh A."/>
            <person name="Wilkins M.J."/>
            <person name="Williams K.H."/>
            <person name="Banfield J.F."/>
        </authorList>
    </citation>
    <scope>NUCLEOTIDE SEQUENCE [LARGE SCALE GENOMIC DNA]</scope>
</reference>
<feature type="domain" description="DUF4015" evidence="2">
    <location>
        <begin position="79"/>
        <end position="386"/>
    </location>
</feature>
<dbReference type="InterPro" id="IPR025275">
    <property type="entry name" value="DUF4015"/>
</dbReference>
<keyword evidence="1" id="KW-1133">Transmembrane helix</keyword>
<name>A0A0G1VSR1_9BACT</name>
<dbReference type="EMBL" id="LCPZ01000004">
    <property type="protein sequence ID" value="KKW09315.1"/>
    <property type="molecule type" value="Genomic_DNA"/>
</dbReference>
<dbReference type="SUPFAM" id="SSF51445">
    <property type="entry name" value="(Trans)glycosidases"/>
    <property type="match status" value="1"/>
</dbReference>
<dbReference type="AlphaFoldDB" id="A0A0G1VSR1"/>
<evidence type="ECO:0000256" key="1">
    <source>
        <dbReference type="SAM" id="Phobius"/>
    </source>
</evidence>
<dbReference type="PANTHER" id="PTHR43405">
    <property type="entry name" value="GLYCOSYL HYDROLASE DIGH"/>
    <property type="match status" value="1"/>
</dbReference>
<keyword evidence="1" id="KW-0812">Transmembrane</keyword>
<feature type="transmembrane region" description="Helical" evidence="1">
    <location>
        <begin position="20"/>
        <end position="44"/>
    </location>
</feature>
<dbReference type="Proteomes" id="UP000033965">
    <property type="component" value="Unassembled WGS sequence"/>
</dbReference>
<keyword evidence="1" id="KW-0472">Membrane</keyword>
<organism evidence="3 4">
    <name type="scientific">Candidatus Kaiserbacteria bacterium GW2011_GWA2_49_19</name>
    <dbReference type="NCBI Taxonomy" id="1618669"/>
    <lineage>
        <taxon>Bacteria</taxon>
        <taxon>Candidatus Kaiseribacteriota</taxon>
    </lineage>
</organism>
<dbReference type="InterPro" id="IPR052177">
    <property type="entry name" value="Divisome_Glycosyl_Hydrolase"/>
</dbReference>
<dbReference type="PANTHER" id="PTHR43405:SF1">
    <property type="entry name" value="GLYCOSYL HYDROLASE DIGH"/>
    <property type="match status" value="1"/>
</dbReference>
<evidence type="ECO:0000313" key="4">
    <source>
        <dbReference type="Proteomes" id="UP000033965"/>
    </source>
</evidence>
<proteinExistence type="predicted"/>
<gene>
    <name evidence="3" type="ORF">UY44_C0004G0030</name>
</gene>
<protein>
    <recommendedName>
        <fullName evidence="2">DUF4015 domain-containing protein</fullName>
    </recommendedName>
</protein>
<dbReference type="Gene3D" id="3.20.20.80">
    <property type="entry name" value="Glycosidases"/>
    <property type="match status" value="1"/>
</dbReference>
<evidence type="ECO:0000313" key="3">
    <source>
        <dbReference type="EMBL" id="KKW09315.1"/>
    </source>
</evidence>
<dbReference type="Pfam" id="PF13200">
    <property type="entry name" value="DUF4015"/>
    <property type="match status" value="1"/>
</dbReference>
<dbReference type="PATRIC" id="fig|1618669.3.peg.203"/>
<evidence type="ECO:0000259" key="2">
    <source>
        <dbReference type="Pfam" id="PF13200"/>
    </source>
</evidence>
<accession>A0A0G1VSR1</accession>
<comment type="caution">
    <text evidence="3">The sequence shown here is derived from an EMBL/GenBank/DDBJ whole genome shotgun (WGS) entry which is preliminary data.</text>
</comment>
<dbReference type="InterPro" id="IPR017853">
    <property type="entry name" value="GH"/>
</dbReference>
<sequence length="395" mass="44191">MDQPTGIVSARHRSKKWSGIFYWLVAALFSLAAALFISSIWAAALAEMEIVAATEFASVSIPVKLAAARVKPPRQTAKGLYLTAYSAGNPKKMEEIIKLIGETELNAVVIDIKDYTGYVLYDSHAPLVKKFKTEKILIRNLSALIRRLHEHKIYVIARQTVFQDPALAEKKPEWAFADRGGGVWRDKKGLSWVDATRPEVWAYNLAIAREAIGLGFDEINFDYVRFPSDGDLSRAVYRNGASKRYEVMGKFYSYLSEKLADEPAWISVDMFGLVMERKGEDDMNIGQRLIDAVNVVDYVSPMLYPSHYPVGHLGLTNPADNPGLVIAHDMEEGIPRFTGTRAEVRPWIQAFNLGAVYDGAKIREEIDAVEKYSSAGWMLWNASNRYSDAGLDPAE</sequence>